<reference evidence="1 2" key="1">
    <citation type="submission" date="2018-08" db="EMBL/GenBank/DDBJ databases">
        <title>Flavobacterium tibetense sp. nov., isolated from a wetland YonghuCo on Tibetan Plateau.</title>
        <authorList>
            <person name="Phurbu D."/>
            <person name="Lu H."/>
            <person name="Xing P."/>
        </authorList>
    </citation>
    <scope>NUCLEOTIDE SEQUENCE [LARGE SCALE GENOMIC DNA]</scope>
    <source>
        <strain evidence="1 2">DJC</strain>
    </source>
</reference>
<accession>A0A411YWP5</accession>
<dbReference type="Proteomes" id="UP000284547">
    <property type="component" value="Unassembled WGS sequence"/>
</dbReference>
<evidence type="ECO:0000313" key="1">
    <source>
        <dbReference type="EMBL" id="RGP35198.1"/>
    </source>
</evidence>
<dbReference type="AlphaFoldDB" id="A0A411YWP5"/>
<sequence>MALDLSLFGIGQAAGTDITAMEEAEPSPSVPLACLLRSRAIGRVLLPSGSALASVDHVDLNLCRAIPDALMISIGQGCLAVGFGRTESDVERLEHVDNLQV</sequence>
<keyword evidence="2" id="KW-1185">Reference proteome</keyword>
<gene>
    <name evidence="1" type="ORF">D1012_21380</name>
</gene>
<comment type="caution">
    <text evidence="1">The sequence shown here is derived from an EMBL/GenBank/DDBJ whole genome shotgun (WGS) entry which is preliminary data.</text>
</comment>
<protein>
    <submittedName>
        <fullName evidence="1">Uncharacterized protein</fullName>
    </submittedName>
</protein>
<evidence type="ECO:0000313" key="2">
    <source>
        <dbReference type="Proteomes" id="UP000284547"/>
    </source>
</evidence>
<proteinExistence type="predicted"/>
<organism evidence="1 2">
    <name type="scientific">Pseudotabrizicola alkalilacus</name>
    <dbReference type="NCBI Taxonomy" id="2305252"/>
    <lineage>
        <taxon>Bacteria</taxon>
        <taxon>Pseudomonadati</taxon>
        <taxon>Pseudomonadota</taxon>
        <taxon>Alphaproteobacteria</taxon>
        <taxon>Rhodobacterales</taxon>
        <taxon>Paracoccaceae</taxon>
        <taxon>Pseudotabrizicola</taxon>
    </lineage>
</organism>
<dbReference type="EMBL" id="QWEY01000020">
    <property type="protein sequence ID" value="RGP35198.1"/>
    <property type="molecule type" value="Genomic_DNA"/>
</dbReference>
<name>A0A411YWP5_9RHOB</name>